<organism evidence="1 2">
    <name type="scientific">Lactobacillus delbrueckii subsp. allosunkii</name>
    <dbReference type="NCBI Taxonomy" id="1050107"/>
    <lineage>
        <taxon>Bacteria</taxon>
        <taxon>Bacillati</taxon>
        <taxon>Bacillota</taxon>
        <taxon>Bacilli</taxon>
        <taxon>Lactobacillales</taxon>
        <taxon>Lactobacillaceae</taxon>
        <taxon>Lactobacillus</taxon>
    </lineage>
</organism>
<evidence type="ECO:0000313" key="2">
    <source>
        <dbReference type="Proteomes" id="UP001320314"/>
    </source>
</evidence>
<dbReference type="EMBL" id="JAJNUD010000014">
    <property type="protein sequence ID" value="MCD5518225.1"/>
    <property type="molecule type" value="Genomic_DNA"/>
</dbReference>
<sequence>MGKEAGNKRRYEKRLPEGSLFVCLQILLRVKGSCAHISNIEQMQMLVSLKKAVAFYPKGLFEYVLTDREHISYLPLAGMQERSRYRIKVIYNRHSDKLTLIKKLLACF</sequence>
<accession>A0ABD4SEZ0</accession>
<reference evidence="1 2" key="1">
    <citation type="submission" date="2021-12" db="EMBL/GenBank/DDBJ databases">
        <title>Antimicrobial susceptibility of Lactobacillus delbrueckii subsp. lactis obtained from milk products and other habitats.</title>
        <authorList>
            <person name="Shani N."/>
        </authorList>
    </citation>
    <scope>NUCLEOTIDE SEQUENCE [LARGE SCALE GENOMIC DNA]</scope>
    <source>
        <strain evidence="1 2">CIRM BIA 266</strain>
    </source>
</reference>
<dbReference type="AlphaFoldDB" id="A0ABD4SEZ0"/>
<evidence type="ECO:0000313" key="1">
    <source>
        <dbReference type="EMBL" id="MCD5518225.1"/>
    </source>
</evidence>
<name>A0ABD4SEZ0_9LACO</name>
<gene>
    <name evidence="1" type="ORF">LOB39_06560</name>
</gene>
<protein>
    <recommendedName>
        <fullName evidence="3">Transposase</fullName>
    </recommendedName>
</protein>
<evidence type="ECO:0008006" key="3">
    <source>
        <dbReference type="Google" id="ProtNLM"/>
    </source>
</evidence>
<proteinExistence type="predicted"/>
<dbReference type="Proteomes" id="UP001320314">
    <property type="component" value="Unassembled WGS sequence"/>
</dbReference>
<dbReference type="RefSeq" id="WP_231523581.1">
    <property type="nucleotide sequence ID" value="NZ_JAJNUD010000014.1"/>
</dbReference>
<comment type="caution">
    <text evidence="1">The sequence shown here is derived from an EMBL/GenBank/DDBJ whole genome shotgun (WGS) entry which is preliminary data.</text>
</comment>